<feature type="transmembrane region" description="Helical" evidence="5">
    <location>
        <begin position="181"/>
        <end position="205"/>
    </location>
</feature>
<dbReference type="Proteomes" id="UP000092445">
    <property type="component" value="Unassembled WGS sequence"/>
</dbReference>
<dbReference type="Pfam" id="PF01490">
    <property type="entry name" value="Aa_trans"/>
    <property type="match status" value="1"/>
</dbReference>
<evidence type="ECO:0000256" key="4">
    <source>
        <dbReference type="ARBA" id="ARBA00023136"/>
    </source>
</evidence>
<feature type="transmembrane region" description="Helical" evidence="5">
    <location>
        <begin position="256"/>
        <end position="279"/>
    </location>
</feature>
<proteinExistence type="predicted"/>
<dbReference type="PANTHER" id="PTHR22950">
    <property type="entry name" value="AMINO ACID TRANSPORTER"/>
    <property type="match status" value="1"/>
</dbReference>
<evidence type="ECO:0000256" key="1">
    <source>
        <dbReference type="ARBA" id="ARBA00004141"/>
    </source>
</evidence>
<organism evidence="7 8">
    <name type="scientific">Glossina pallidipes</name>
    <name type="common">Tsetse fly</name>
    <dbReference type="NCBI Taxonomy" id="7398"/>
    <lineage>
        <taxon>Eukaryota</taxon>
        <taxon>Metazoa</taxon>
        <taxon>Ecdysozoa</taxon>
        <taxon>Arthropoda</taxon>
        <taxon>Hexapoda</taxon>
        <taxon>Insecta</taxon>
        <taxon>Pterygota</taxon>
        <taxon>Neoptera</taxon>
        <taxon>Endopterygota</taxon>
        <taxon>Diptera</taxon>
        <taxon>Brachycera</taxon>
        <taxon>Muscomorpha</taxon>
        <taxon>Hippoboscoidea</taxon>
        <taxon>Glossinidae</taxon>
        <taxon>Glossina</taxon>
    </lineage>
</organism>
<dbReference type="VEuPathDB" id="VectorBase:GPAI033026"/>
<evidence type="ECO:0000256" key="5">
    <source>
        <dbReference type="SAM" id="Phobius"/>
    </source>
</evidence>
<dbReference type="AlphaFoldDB" id="A0A1B0A350"/>
<keyword evidence="2 5" id="KW-0812">Transmembrane</keyword>
<evidence type="ECO:0000313" key="7">
    <source>
        <dbReference type="EnsemblMetazoa" id="GPAI033026-PA"/>
    </source>
</evidence>
<dbReference type="EnsemblMetazoa" id="GPAI033026-RA">
    <property type="protein sequence ID" value="GPAI033026-PA"/>
    <property type="gene ID" value="GPAI033026"/>
</dbReference>
<dbReference type="InterPro" id="IPR013057">
    <property type="entry name" value="AA_transpt_TM"/>
</dbReference>
<dbReference type="PANTHER" id="PTHR22950:SF340">
    <property type="entry name" value="AMINO ACID TRANSPORTER TRANSMEMBRANE DOMAIN-CONTAINING PROTEIN-RELATED"/>
    <property type="match status" value="1"/>
</dbReference>
<evidence type="ECO:0000256" key="2">
    <source>
        <dbReference type="ARBA" id="ARBA00022692"/>
    </source>
</evidence>
<protein>
    <recommendedName>
        <fullName evidence="6">Amino acid transporter transmembrane domain-containing protein</fullName>
    </recommendedName>
</protein>
<dbReference type="GO" id="GO:0005774">
    <property type="term" value="C:vacuolar membrane"/>
    <property type="evidence" value="ECO:0007669"/>
    <property type="project" value="TreeGrafter"/>
</dbReference>
<dbReference type="STRING" id="7398.A0A1B0A350"/>
<evidence type="ECO:0000313" key="8">
    <source>
        <dbReference type="Proteomes" id="UP000092445"/>
    </source>
</evidence>
<feature type="transmembrane region" description="Helical" evidence="5">
    <location>
        <begin position="299"/>
        <end position="322"/>
    </location>
</feature>
<feature type="domain" description="Amino acid transporter transmembrane" evidence="6">
    <location>
        <begin position="39"/>
        <end position="430"/>
    </location>
</feature>
<feature type="transmembrane region" description="Helical" evidence="5">
    <location>
        <begin position="343"/>
        <end position="363"/>
    </location>
</feature>
<feature type="transmembrane region" description="Helical" evidence="5">
    <location>
        <begin position="411"/>
        <end position="429"/>
    </location>
</feature>
<keyword evidence="3 5" id="KW-1133">Transmembrane helix</keyword>
<keyword evidence="8" id="KW-1185">Reference proteome</keyword>
<feature type="transmembrane region" description="Helical" evidence="5">
    <location>
        <begin position="70"/>
        <end position="92"/>
    </location>
</feature>
<reference evidence="8" key="1">
    <citation type="submission" date="2014-03" db="EMBL/GenBank/DDBJ databases">
        <authorList>
            <person name="Aksoy S."/>
            <person name="Warren W."/>
            <person name="Wilson R.K."/>
        </authorList>
    </citation>
    <scope>NUCLEOTIDE SEQUENCE [LARGE SCALE GENOMIC DNA]</scope>
    <source>
        <strain evidence="8">IAEA</strain>
    </source>
</reference>
<comment type="subcellular location">
    <subcellularLocation>
        <location evidence="1">Membrane</location>
        <topology evidence="1">Multi-pass membrane protein</topology>
    </subcellularLocation>
</comment>
<name>A0A1B0A350_GLOPL</name>
<evidence type="ECO:0000256" key="3">
    <source>
        <dbReference type="ARBA" id="ARBA00022989"/>
    </source>
</evidence>
<accession>A0A1B0A350</accession>
<reference evidence="7" key="2">
    <citation type="submission" date="2020-05" db="UniProtKB">
        <authorList>
            <consortium name="EnsemblMetazoa"/>
        </authorList>
    </citation>
    <scope>IDENTIFICATION</scope>
    <source>
        <strain evidence="7">IAEA</strain>
    </source>
</reference>
<feature type="transmembrane region" description="Helical" evidence="5">
    <location>
        <begin position="225"/>
        <end position="244"/>
    </location>
</feature>
<sequence>MDLPAVKQSTTASDKSKKIAQSVVTDDYDPYEHRQVKHPTNNWQTFAHFLKASIGTGVLAMPAAFANAGYVNGLILTIIIGIIAVHSLHILIECMYELCKRKRVPYLTFSEAMTIGFQEGPPIFKCILPIAKPFVDGFLAFYHFGTCCVYVVFIAESIKQIIDEYSVVLDVRLHIIRNLQILATFSSVANLLLFVGFGVILYYVFDDLPAIQERKPFETLNKLPIFFGTVLFALEAIGVILAIEENMEKPKAFVRPCGTLNVGMLIVLGLYIAMGFFGYWKYGDKALGSITLNLPQKAILAQVIKIFFAITIWISYALQGYVTANIVWNKYLAKRVKDNGKHVLFELLVRCAIVLLTFAFAIALPDLSLFLSLVGAFCLSILGLIFPALLQICVQYRTGYGRWKFRLTKNLLLVTFGAVGGIMGTYVSIMEIVRAYTKYS</sequence>
<evidence type="ECO:0000259" key="6">
    <source>
        <dbReference type="Pfam" id="PF01490"/>
    </source>
</evidence>
<feature type="transmembrane region" description="Helical" evidence="5">
    <location>
        <begin position="369"/>
        <end position="390"/>
    </location>
</feature>
<dbReference type="GO" id="GO:0015179">
    <property type="term" value="F:L-amino acid transmembrane transporter activity"/>
    <property type="evidence" value="ECO:0007669"/>
    <property type="project" value="TreeGrafter"/>
</dbReference>
<keyword evidence="4 5" id="KW-0472">Membrane</keyword>